<dbReference type="Gene3D" id="3.40.1190.10">
    <property type="entry name" value="Mur-like, catalytic domain"/>
    <property type="match status" value="1"/>
</dbReference>
<dbReference type="InterPro" id="IPR000713">
    <property type="entry name" value="Mur_ligase_N"/>
</dbReference>
<dbReference type="AlphaFoldDB" id="A0A1H1UCW5"/>
<feature type="binding site" evidence="7">
    <location>
        <begin position="397"/>
        <end position="400"/>
    </location>
    <ligand>
        <name>meso-2,6-diaminopimelate</name>
        <dbReference type="ChEBI" id="CHEBI:57791"/>
    </ligand>
</feature>
<evidence type="ECO:0000256" key="3">
    <source>
        <dbReference type="ARBA" id="ARBA00022960"/>
    </source>
</evidence>
<evidence type="ECO:0000259" key="11">
    <source>
        <dbReference type="Pfam" id="PF08245"/>
    </source>
</evidence>
<feature type="binding site" evidence="7">
    <location>
        <position position="183"/>
    </location>
    <ligand>
        <name>UDP-N-acetyl-alpha-D-muramoyl-L-alanyl-D-glutamate</name>
        <dbReference type="ChEBI" id="CHEBI:83900"/>
    </ligand>
</feature>
<feature type="domain" description="Mur ligase C-terminal" evidence="10">
    <location>
        <begin position="324"/>
        <end position="450"/>
    </location>
</feature>
<evidence type="ECO:0000313" key="12">
    <source>
        <dbReference type="EMBL" id="SDS70352.1"/>
    </source>
</evidence>
<evidence type="ECO:0000256" key="8">
    <source>
        <dbReference type="RuleBase" id="RU004135"/>
    </source>
</evidence>
<dbReference type="InterPro" id="IPR036565">
    <property type="entry name" value="Mur-like_cat_sf"/>
</dbReference>
<dbReference type="GO" id="GO:0051301">
    <property type="term" value="P:cell division"/>
    <property type="evidence" value="ECO:0007669"/>
    <property type="project" value="UniProtKB-KW"/>
</dbReference>
<dbReference type="Gene3D" id="3.90.190.20">
    <property type="entry name" value="Mur ligase, C-terminal domain"/>
    <property type="match status" value="1"/>
</dbReference>
<evidence type="ECO:0000256" key="4">
    <source>
        <dbReference type="ARBA" id="ARBA00022984"/>
    </source>
</evidence>
<dbReference type="HAMAP" id="MF_00208">
    <property type="entry name" value="MurE"/>
    <property type="match status" value="1"/>
</dbReference>
<dbReference type="NCBIfam" id="NF001126">
    <property type="entry name" value="PRK00139.1-4"/>
    <property type="match status" value="1"/>
</dbReference>
<dbReference type="GO" id="GO:0071555">
    <property type="term" value="P:cell wall organization"/>
    <property type="evidence" value="ECO:0007669"/>
    <property type="project" value="UniProtKB-KW"/>
</dbReference>
<dbReference type="GO" id="GO:0005524">
    <property type="term" value="F:ATP binding"/>
    <property type="evidence" value="ECO:0007669"/>
    <property type="project" value="UniProtKB-UniRule"/>
</dbReference>
<dbReference type="EC" id="6.3.2.13" evidence="7"/>
<dbReference type="NCBIfam" id="TIGR01085">
    <property type="entry name" value="murE"/>
    <property type="match status" value="1"/>
</dbReference>
<dbReference type="NCBIfam" id="NF001124">
    <property type="entry name" value="PRK00139.1-2"/>
    <property type="match status" value="1"/>
</dbReference>
<feature type="binding site" evidence="7">
    <location>
        <begin position="148"/>
        <end position="149"/>
    </location>
    <ligand>
        <name>UDP-N-acetyl-alpha-D-muramoyl-L-alanyl-D-glutamate</name>
        <dbReference type="ChEBI" id="CHEBI:83900"/>
    </ligand>
</feature>
<dbReference type="Gene3D" id="3.40.1390.10">
    <property type="entry name" value="MurE/MurF, N-terminal domain"/>
    <property type="match status" value="1"/>
</dbReference>
<reference evidence="13" key="1">
    <citation type="submission" date="2016-10" db="EMBL/GenBank/DDBJ databases">
        <authorList>
            <person name="Varghese N."/>
            <person name="Submissions S."/>
        </authorList>
    </citation>
    <scope>NUCLEOTIDE SEQUENCE [LARGE SCALE GENOMIC DNA]</scope>
    <source>
        <strain evidence="13">2SM5</strain>
    </source>
</reference>
<feature type="binding site" evidence="7">
    <location>
        <begin position="106"/>
        <end position="112"/>
    </location>
    <ligand>
        <name>ATP</name>
        <dbReference type="ChEBI" id="CHEBI:30616"/>
    </ligand>
</feature>
<dbReference type="SUPFAM" id="SSF53623">
    <property type="entry name" value="MurD-like peptide ligases, catalytic domain"/>
    <property type="match status" value="1"/>
</dbReference>
<name>A0A1H1UCW5_9GAMM</name>
<dbReference type="GO" id="GO:0009252">
    <property type="term" value="P:peptidoglycan biosynthetic process"/>
    <property type="evidence" value="ECO:0007669"/>
    <property type="project" value="UniProtKB-UniRule"/>
</dbReference>
<comment type="PTM">
    <text evidence="7">Carboxylation is probably crucial for Mg(2+) binding and, consequently, for the gamma-phosphate positioning of ATP.</text>
</comment>
<comment type="caution">
    <text evidence="7">Lacks conserved residue(s) required for the propagation of feature annotation.</text>
</comment>
<evidence type="ECO:0000256" key="2">
    <source>
        <dbReference type="ARBA" id="ARBA00022618"/>
    </source>
</evidence>
<dbReference type="GO" id="GO:0000287">
    <property type="term" value="F:magnesium ion binding"/>
    <property type="evidence" value="ECO:0007669"/>
    <property type="project" value="UniProtKB-UniRule"/>
</dbReference>
<dbReference type="InterPro" id="IPR004101">
    <property type="entry name" value="Mur_ligase_C"/>
</dbReference>
<keyword evidence="2 7" id="KW-0132">Cell division</keyword>
<dbReference type="InterPro" id="IPR005761">
    <property type="entry name" value="UDP-N-AcMur-Glu-dNH2Pim_ligase"/>
</dbReference>
<dbReference type="STRING" id="797277.SAMN05216198_2561"/>
<evidence type="ECO:0000256" key="6">
    <source>
        <dbReference type="ARBA" id="ARBA00023316"/>
    </source>
</evidence>
<dbReference type="EMBL" id="LT629748">
    <property type="protein sequence ID" value="SDS70352.1"/>
    <property type="molecule type" value="Genomic_DNA"/>
</dbReference>
<dbReference type="GO" id="GO:0008360">
    <property type="term" value="P:regulation of cell shape"/>
    <property type="evidence" value="ECO:0007669"/>
    <property type="project" value="UniProtKB-KW"/>
</dbReference>
<comment type="pathway">
    <text evidence="7 8">Cell wall biogenesis; peptidoglycan biosynthesis.</text>
</comment>
<keyword evidence="7 12" id="KW-0436">Ligase</keyword>
<keyword evidence="4 7" id="KW-0573">Peptidoglycan synthesis</keyword>
<keyword evidence="7" id="KW-0067">ATP-binding</keyword>
<gene>
    <name evidence="7" type="primary">murE</name>
    <name evidence="12" type="ORF">SAMN05216198_2561</name>
</gene>
<evidence type="ECO:0000259" key="9">
    <source>
        <dbReference type="Pfam" id="PF01225"/>
    </source>
</evidence>
<organism evidence="12 13">
    <name type="scientific">Halopseudomonas litoralis</name>
    <dbReference type="NCBI Taxonomy" id="797277"/>
    <lineage>
        <taxon>Bacteria</taxon>
        <taxon>Pseudomonadati</taxon>
        <taxon>Pseudomonadota</taxon>
        <taxon>Gammaproteobacteria</taxon>
        <taxon>Pseudomonadales</taxon>
        <taxon>Pseudomonadaceae</taxon>
        <taxon>Halopseudomonas</taxon>
    </lineage>
</organism>
<comment type="function">
    <text evidence="7">Catalyzes the addition of meso-diaminopimelic acid to the nucleotide precursor UDP-N-acetylmuramoyl-L-alanyl-D-glutamate (UMAG) in the biosynthesis of bacterial cell-wall peptidoglycan.</text>
</comment>
<dbReference type="SUPFAM" id="SSF53244">
    <property type="entry name" value="MurD-like peptide ligases, peptide-binding domain"/>
    <property type="match status" value="1"/>
</dbReference>
<feature type="binding site" evidence="7">
    <location>
        <position position="22"/>
    </location>
    <ligand>
        <name>UDP-N-acetyl-alpha-D-muramoyl-L-alanyl-D-glutamate</name>
        <dbReference type="ChEBI" id="CHEBI:83900"/>
    </ligand>
</feature>
<comment type="similarity">
    <text evidence="1 7">Belongs to the MurCDEF family. MurE subfamily.</text>
</comment>
<dbReference type="Pfam" id="PF02875">
    <property type="entry name" value="Mur_ligase_C"/>
    <property type="match status" value="1"/>
</dbReference>
<dbReference type="OrthoDB" id="9800958at2"/>
<dbReference type="InterPro" id="IPR036615">
    <property type="entry name" value="Mur_ligase_C_dom_sf"/>
</dbReference>
<feature type="binding site" evidence="7">
    <location>
        <position position="181"/>
    </location>
    <ligand>
        <name>UDP-N-acetyl-alpha-D-muramoyl-L-alanyl-D-glutamate</name>
        <dbReference type="ChEBI" id="CHEBI:83900"/>
    </ligand>
</feature>
<dbReference type="Proteomes" id="UP000243426">
    <property type="component" value="Chromosome I"/>
</dbReference>
<feature type="binding site" evidence="7">
    <location>
        <position position="24"/>
    </location>
    <ligand>
        <name>UDP-N-acetyl-alpha-D-muramoyl-L-alanyl-D-glutamate</name>
        <dbReference type="ChEBI" id="CHEBI:83900"/>
    </ligand>
</feature>
<evidence type="ECO:0000259" key="10">
    <source>
        <dbReference type="Pfam" id="PF02875"/>
    </source>
</evidence>
<evidence type="ECO:0000256" key="7">
    <source>
        <dbReference type="HAMAP-Rule" id="MF_00208"/>
    </source>
</evidence>
<dbReference type="SUPFAM" id="SSF63418">
    <property type="entry name" value="MurE/MurF N-terminal domain"/>
    <property type="match status" value="1"/>
</dbReference>
<evidence type="ECO:0000313" key="13">
    <source>
        <dbReference type="Proteomes" id="UP000243426"/>
    </source>
</evidence>
<keyword evidence="7" id="KW-0547">Nucleotide-binding</keyword>
<comment type="subcellular location">
    <subcellularLocation>
        <location evidence="7 8">Cytoplasm</location>
    </subcellularLocation>
</comment>
<keyword evidence="3 7" id="KW-0133">Cell shape</keyword>
<sequence length="482" mass="50640">MQLQQIIPQWQGAPVNITDLTLDSRKVAPGFLFLAVPGQRHDGREHIEQAIAAGAAAVAYETGDGFTCGAAVPLLAIEHLSAQLSAIAARFYGEPASSLGLIATTGTNGKTSVSQMLAQALNSLNQPCGVIGTLGSGMPGALLDHGMTTPDALAVQQQLARLRDEGAQRVSMEVSSHALDQGRVAALQFEVGIFTNLSRDHLDYHGDMASYGAAKARLLTQSRTAVVNIDDAFGRALAAGSPVPVSTYGVSDNTADLYCSDIRFDAEGIKARLHTPVGMVDLCSPLLGSFNLSNVLAVAGALLALDVPLQRIAALIGELLPPTGRMQRLGGNGQPLVVIDYAHTPDALEKALAALRAHVAGRLICVFGCGGDRDRGKRPLMGRIAELGADHLVLTDDNPRTEASAAIISEISAGIEHPQRAAVIANRAEAIGQTIASADAGDIILVAGKGHEIYQEIDGVRHPFSDIEQAERALKYREEHHA</sequence>
<keyword evidence="6 7" id="KW-0961">Cell wall biogenesis/degradation</keyword>
<keyword evidence="7" id="KW-0963">Cytoplasm</keyword>
<feature type="domain" description="Mur ligase central" evidence="11">
    <location>
        <begin position="105"/>
        <end position="301"/>
    </location>
</feature>
<dbReference type="Pfam" id="PF01225">
    <property type="entry name" value="Mur_ligase"/>
    <property type="match status" value="1"/>
</dbReference>
<dbReference type="Pfam" id="PF08245">
    <property type="entry name" value="Mur_ligase_M"/>
    <property type="match status" value="1"/>
</dbReference>
<evidence type="ECO:0000256" key="1">
    <source>
        <dbReference type="ARBA" id="ARBA00005898"/>
    </source>
</evidence>
<feature type="binding site" evidence="7">
    <location>
        <position position="175"/>
    </location>
    <ligand>
        <name>UDP-N-acetyl-alpha-D-muramoyl-L-alanyl-D-glutamate</name>
        <dbReference type="ChEBI" id="CHEBI:83900"/>
    </ligand>
</feature>
<feature type="binding site" evidence="7">
    <location>
        <position position="452"/>
    </location>
    <ligand>
        <name>meso-2,6-diaminopimelate</name>
        <dbReference type="ChEBI" id="CHEBI:57791"/>
    </ligand>
</feature>
<dbReference type="InterPro" id="IPR013221">
    <property type="entry name" value="Mur_ligase_cen"/>
</dbReference>
<comment type="cofactor">
    <cofactor evidence="7">
        <name>Mg(2+)</name>
        <dbReference type="ChEBI" id="CHEBI:18420"/>
    </cofactor>
</comment>
<dbReference type="PANTHER" id="PTHR23135:SF4">
    <property type="entry name" value="UDP-N-ACETYLMURAMOYL-L-ALANYL-D-GLUTAMATE--2,6-DIAMINOPIMELATE LIGASE MURE HOMOLOG, CHLOROPLASTIC"/>
    <property type="match status" value="1"/>
</dbReference>
<evidence type="ECO:0000256" key="5">
    <source>
        <dbReference type="ARBA" id="ARBA00023306"/>
    </source>
</evidence>
<feature type="binding site" evidence="7">
    <location>
        <position position="373"/>
    </location>
    <ligand>
        <name>meso-2,6-diaminopimelate</name>
        <dbReference type="ChEBI" id="CHEBI:57791"/>
    </ligand>
</feature>
<protein>
    <recommendedName>
        <fullName evidence="7">UDP-N-acetylmuramoyl-L-alanyl-D-glutamate--2,6-diaminopimelate ligase</fullName>
        <ecNumber evidence="7">6.3.2.13</ecNumber>
    </recommendedName>
    <alternativeName>
        <fullName evidence="7">Meso-A2pm-adding enzyme</fullName>
    </alternativeName>
    <alternativeName>
        <fullName evidence="7">Meso-diaminopimelate-adding enzyme</fullName>
    </alternativeName>
    <alternativeName>
        <fullName evidence="7">UDP-MurNAc-L-Ala-D-Glu:meso-diaminopimelate ligase</fullName>
    </alternativeName>
    <alternativeName>
        <fullName evidence="7">UDP-MurNAc-tripeptide synthetase</fullName>
    </alternativeName>
    <alternativeName>
        <fullName evidence="7">UDP-N-acetylmuramyl-tripeptide synthetase</fullName>
    </alternativeName>
</protein>
<comment type="catalytic activity">
    <reaction evidence="7">
        <text>UDP-N-acetyl-alpha-D-muramoyl-L-alanyl-D-glutamate + meso-2,6-diaminopimelate + ATP = UDP-N-acetyl-alpha-D-muramoyl-L-alanyl-gamma-D-glutamyl-meso-2,6-diaminopimelate + ADP + phosphate + H(+)</text>
        <dbReference type="Rhea" id="RHEA:23676"/>
        <dbReference type="ChEBI" id="CHEBI:15378"/>
        <dbReference type="ChEBI" id="CHEBI:30616"/>
        <dbReference type="ChEBI" id="CHEBI:43474"/>
        <dbReference type="ChEBI" id="CHEBI:57791"/>
        <dbReference type="ChEBI" id="CHEBI:83900"/>
        <dbReference type="ChEBI" id="CHEBI:83905"/>
        <dbReference type="ChEBI" id="CHEBI:456216"/>
        <dbReference type="EC" id="6.3.2.13"/>
    </reaction>
</comment>
<feature type="binding site" evidence="7">
    <location>
        <position position="448"/>
    </location>
    <ligand>
        <name>meso-2,6-diaminopimelate</name>
        <dbReference type="ChEBI" id="CHEBI:57791"/>
    </ligand>
</feature>
<dbReference type="GO" id="GO:0005737">
    <property type="term" value="C:cytoplasm"/>
    <property type="evidence" value="ECO:0007669"/>
    <property type="project" value="UniProtKB-SubCell"/>
</dbReference>
<dbReference type="GO" id="GO:0008765">
    <property type="term" value="F:UDP-N-acetylmuramoylalanyl-D-glutamate-2,6-diaminopimelate ligase activity"/>
    <property type="evidence" value="ECO:0007669"/>
    <property type="project" value="UniProtKB-UniRule"/>
</dbReference>
<dbReference type="UniPathway" id="UPA00219"/>
<keyword evidence="5 7" id="KW-0131">Cell cycle</keyword>
<keyword evidence="13" id="KW-1185">Reference proteome</keyword>
<dbReference type="InterPro" id="IPR035911">
    <property type="entry name" value="MurE/MurF_N"/>
</dbReference>
<feature type="short sequence motif" description="Meso-diaminopimelate recognition motif" evidence="7">
    <location>
        <begin position="397"/>
        <end position="400"/>
    </location>
</feature>
<dbReference type="PANTHER" id="PTHR23135">
    <property type="entry name" value="MUR LIGASE FAMILY MEMBER"/>
    <property type="match status" value="1"/>
</dbReference>
<accession>A0A1H1UCW5</accession>
<proteinExistence type="inferred from homology"/>
<dbReference type="RefSeq" id="WP_090276455.1">
    <property type="nucleotide sequence ID" value="NZ_LT629748.1"/>
</dbReference>
<keyword evidence="7" id="KW-0460">Magnesium</keyword>
<feature type="domain" description="Mur ligase N-terminal catalytic" evidence="9">
    <location>
        <begin position="17"/>
        <end position="92"/>
    </location>
</feature>
<feature type="modified residue" description="N6-carboxylysine" evidence="7">
    <location>
        <position position="215"/>
    </location>
</feature>